<reference evidence="1" key="1">
    <citation type="submission" date="2020-04" db="EMBL/GenBank/DDBJ databases">
        <authorList>
            <person name="Chiriac C."/>
            <person name="Salcher M."/>
            <person name="Ghai R."/>
            <person name="Kavagutti S V."/>
        </authorList>
    </citation>
    <scope>NUCLEOTIDE SEQUENCE</scope>
</reference>
<name>A0A6J5N054_9CAUD</name>
<protein>
    <submittedName>
        <fullName evidence="1">Uncharacterized protein</fullName>
    </submittedName>
</protein>
<accession>A0A6J5N054</accession>
<proteinExistence type="predicted"/>
<evidence type="ECO:0000313" key="1">
    <source>
        <dbReference type="EMBL" id="CAB4150696.1"/>
    </source>
</evidence>
<dbReference type="EMBL" id="LR796546">
    <property type="protein sequence ID" value="CAB4150696.1"/>
    <property type="molecule type" value="Genomic_DNA"/>
</dbReference>
<sequence length="80" mass="8524">MTNWIDHRWYGPADLVEAARAALPDDAVIIGALIPPLDTPLRVLDGDAAISFAASVVFPVPVGLKNDKPQLLTVLHGTIL</sequence>
<organism evidence="1">
    <name type="scientific">uncultured Caudovirales phage</name>
    <dbReference type="NCBI Taxonomy" id="2100421"/>
    <lineage>
        <taxon>Viruses</taxon>
        <taxon>Duplodnaviria</taxon>
        <taxon>Heunggongvirae</taxon>
        <taxon>Uroviricota</taxon>
        <taxon>Caudoviricetes</taxon>
        <taxon>Peduoviridae</taxon>
        <taxon>Maltschvirus</taxon>
        <taxon>Maltschvirus maltsch</taxon>
    </lineage>
</organism>
<gene>
    <name evidence="1" type="ORF">UFOVP568_58</name>
</gene>